<evidence type="ECO:0000313" key="2">
    <source>
        <dbReference type="EMBL" id="KAL0373655.1"/>
    </source>
</evidence>
<protein>
    <recommendedName>
        <fullName evidence="3">Mutant gag-pol polyprotein</fullName>
    </recommendedName>
</protein>
<feature type="region of interest" description="Disordered" evidence="1">
    <location>
        <begin position="1"/>
        <end position="44"/>
    </location>
</feature>
<reference evidence="2" key="1">
    <citation type="submission" date="2020-06" db="EMBL/GenBank/DDBJ databases">
        <authorList>
            <person name="Li T."/>
            <person name="Hu X."/>
            <person name="Zhang T."/>
            <person name="Song X."/>
            <person name="Zhang H."/>
            <person name="Dai N."/>
            <person name="Sheng W."/>
            <person name="Hou X."/>
            <person name="Wei L."/>
        </authorList>
    </citation>
    <scope>NUCLEOTIDE SEQUENCE</scope>
    <source>
        <strain evidence="2">G02</strain>
        <tissue evidence="2">Leaf</tissue>
    </source>
</reference>
<gene>
    <name evidence="2" type="ORF">Sradi_3281200</name>
</gene>
<dbReference type="EMBL" id="JACGWJ010000014">
    <property type="protein sequence ID" value="KAL0373655.1"/>
    <property type="molecule type" value="Genomic_DNA"/>
</dbReference>
<reference evidence="2" key="2">
    <citation type="journal article" date="2024" name="Plant">
        <title>Genomic evolution and insights into agronomic trait innovations of Sesamum species.</title>
        <authorList>
            <person name="Miao H."/>
            <person name="Wang L."/>
            <person name="Qu L."/>
            <person name="Liu H."/>
            <person name="Sun Y."/>
            <person name="Le M."/>
            <person name="Wang Q."/>
            <person name="Wei S."/>
            <person name="Zheng Y."/>
            <person name="Lin W."/>
            <person name="Duan Y."/>
            <person name="Cao H."/>
            <person name="Xiong S."/>
            <person name="Wang X."/>
            <person name="Wei L."/>
            <person name="Li C."/>
            <person name="Ma Q."/>
            <person name="Ju M."/>
            <person name="Zhao R."/>
            <person name="Li G."/>
            <person name="Mu C."/>
            <person name="Tian Q."/>
            <person name="Mei H."/>
            <person name="Zhang T."/>
            <person name="Gao T."/>
            <person name="Zhang H."/>
        </authorList>
    </citation>
    <scope>NUCLEOTIDE SEQUENCE</scope>
    <source>
        <strain evidence="2">G02</strain>
    </source>
</reference>
<dbReference type="AlphaFoldDB" id="A0AAW2R030"/>
<evidence type="ECO:0008006" key="3">
    <source>
        <dbReference type="Google" id="ProtNLM"/>
    </source>
</evidence>
<name>A0AAW2R030_SESRA</name>
<dbReference type="PANTHER" id="PTHR35046">
    <property type="entry name" value="ZINC KNUCKLE (CCHC-TYPE) FAMILY PROTEIN"/>
    <property type="match status" value="1"/>
</dbReference>
<organism evidence="2">
    <name type="scientific">Sesamum radiatum</name>
    <name type="common">Black benniseed</name>
    <dbReference type="NCBI Taxonomy" id="300843"/>
    <lineage>
        <taxon>Eukaryota</taxon>
        <taxon>Viridiplantae</taxon>
        <taxon>Streptophyta</taxon>
        <taxon>Embryophyta</taxon>
        <taxon>Tracheophyta</taxon>
        <taxon>Spermatophyta</taxon>
        <taxon>Magnoliopsida</taxon>
        <taxon>eudicotyledons</taxon>
        <taxon>Gunneridae</taxon>
        <taxon>Pentapetalae</taxon>
        <taxon>asterids</taxon>
        <taxon>lamiids</taxon>
        <taxon>Lamiales</taxon>
        <taxon>Pedaliaceae</taxon>
        <taxon>Sesamum</taxon>
    </lineage>
</organism>
<dbReference type="PANTHER" id="PTHR35046:SF9">
    <property type="entry name" value="RNA-DIRECTED DNA POLYMERASE"/>
    <property type="match status" value="1"/>
</dbReference>
<feature type="compositionally biased region" description="Basic residues" evidence="1">
    <location>
        <begin position="1"/>
        <end position="14"/>
    </location>
</feature>
<accession>A0AAW2R030</accession>
<sequence>MEQPIPRRRNNHKIRQLESEEEEEVEPSHCGNRGGRRKQGNEVDRDLRSIKLNIPTFQGRSDPEAYLEWEKKTDLIFECHNYSKEKKVKLVAIEFTDYNIVWWDQLTTNRRQYGERPISTWAEM</sequence>
<proteinExistence type="predicted"/>
<comment type="caution">
    <text evidence="2">The sequence shown here is derived from an EMBL/GenBank/DDBJ whole genome shotgun (WGS) entry which is preliminary data.</text>
</comment>
<evidence type="ECO:0000256" key="1">
    <source>
        <dbReference type="SAM" id="MobiDB-lite"/>
    </source>
</evidence>